<dbReference type="Gene3D" id="3.40.50.300">
    <property type="entry name" value="P-loop containing nucleotide triphosphate hydrolases"/>
    <property type="match status" value="1"/>
</dbReference>
<dbReference type="Proteomes" id="UP000053558">
    <property type="component" value="Unassembled WGS sequence"/>
</dbReference>
<dbReference type="OrthoDB" id="2683297at2759"/>
<dbReference type="GeneID" id="19206683"/>
<dbReference type="RefSeq" id="XP_007770399.1">
    <property type="nucleotide sequence ID" value="XM_007772209.1"/>
</dbReference>
<dbReference type="Pfam" id="PF24883">
    <property type="entry name" value="NPHP3_N"/>
    <property type="match status" value="1"/>
</dbReference>
<dbReference type="EMBL" id="JH711581">
    <property type="protein sequence ID" value="EIW79035.1"/>
    <property type="molecule type" value="Genomic_DNA"/>
</dbReference>
<protein>
    <recommendedName>
        <fullName evidence="2">Nephrocystin 3-like N-terminal domain-containing protein</fullName>
    </recommendedName>
</protein>
<dbReference type="SUPFAM" id="SSF52540">
    <property type="entry name" value="P-loop containing nucleoside triphosphate hydrolases"/>
    <property type="match status" value="1"/>
</dbReference>
<sequence>GAEHDCNDGRPFLQCLPGTRVDLLNTLETSLSQEEPQIFWLFGESGSGKSSVAYSISERLRKKGLLAATFFFSRRHVSRSNTDRVFLTIAYRIGISHPRAKAVIVKAIQNDPELLSCERSRREQFEKLVAEPLRSLQH</sequence>
<organism evidence="3 4">
    <name type="scientific">Coniophora puteana (strain RWD-64-598)</name>
    <name type="common">Brown rot fungus</name>
    <dbReference type="NCBI Taxonomy" id="741705"/>
    <lineage>
        <taxon>Eukaryota</taxon>
        <taxon>Fungi</taxon>
        <taxon>Dikarya</taxon>
        <taxon>Basidiomycota</taxon>
        <taxon>Agaricomycotina</taxon>
        <taxon>Agaricomycetes</taxon>
        <taxon>Agaricomycetidae</taxon>
        <taxon>Boletales</taxon>
        <taxon>Coniophorineae</taxon>
        <taxon>Coniophoraceae</taxon>
        <taxon>Coniophora</taxon>
    </lineage>
</organism>
<keyword evidence="4" id="KW-1185">Reference proteome</keyword>
<dbReference type="AlphaFoldDB" id="A0A5M3MK50"/>
<dbReference type="KEGG" id="cput:CONPUDRAFT_30640"/>
<proteinExistence type="predicted"/>
<name>A0A5M3MK50_CONPW</name>
<gene>
    <name evidence="3" type="ORF">CONPUDRAFT_30640</name>
</gene>
<evidence type="ECO:0000259" key="2">
    <source>
        <dbReference type="Pfam" id="PF24883"/>
    </source>
</evidence>
<feature type="non-terminal residue" evidence="3">
    <location>
        <position position="138"/>
    </location>
</feature>
<reference evidence="4" key="1">
    <citation type="journal article" date="2012" name="Science">
        <title>The Paleozoic origin of enzymatic lignin decomposition reconstructed from 31 fungal genomes.</title>
        <authorList>
            <person name="Floudas D."/>
            <person name="Binder M."/>
            <person name="Riley R."/>
            <person name="Barry K."/>
            <person name="Blanchette R.A."/>
            <person name="Henrissat B."/>
            <person name="Martinez A.T."/>
            <person name="Otillar R."/>
            <person name="Spatafora J.W."/>
            <person name="Yadav J.S."/>
            <person name="Aerts A."/>
            <person name="Benoit I."/>
            <person name="Boyd A."/>
            <person name="Carlson A."/>
            <person name="Copeland A."/>
            <person name="Coutinho P.M."/>
            <person name="de Vries R.P."/>
            <person name="Ferreira P."/>
            <person name="Findley K."/>
            <person name="Foster B."/>
            <person name="Gaskell J."/>
            <person name="Glotzer D."/>
            <person name="Gorecki P."/>
            <person name="Heitman J."/>
            <person name="Hesse C."/>
            <person name="Hori C."/>
            <person name="Igarashi K."/>
            <person name="Jurgens J.A."/>
            <person name="Kallen N."/>
            <person name="Kersten P."/>
            <person name="Kohler A."/>
            <person name="Kuees U."/>
            <person name="Kumar T.K.A."/>
            <person name="Kuo A."/>
            <person name="LaButti K."/>
            <person name="Larrondo L.F."/>
            <person name="Lindquist E."/>
            <person name="Ling A."/>
            <person name="Lombard V."/>
            <person name="Lucas S."/>
            <person name="Lundell T."/>
            <person name="Martin R."/>
            <person name="McLaughlin D.J."/>
            <person name="Morgenstern I."/>
            <person name="Morin E."/>
            <person name="Murat C."/>
            <person name="Nagy L.G."/>
            <person name="Nolan M."/>
            <person name="Ohm R.A."/>
            <person name="Patyshakuliyeva A."/>
            <person name="Rokas A."/>
            <person name="Ruiz-Duenas F.J."/>
            <person name="Sabat G."/>
            <person name="Salamov A."/>
            <person name="Samejima M."/>
            <person name="Schmutz J."/>
            <person name="Slot J.C."/>
            <person name="St John F."/>
            <person name="Stenlid J."/>
            <person name="Sun H."/>
            <person name="Sun S."/>
            <person name="Syed K."/>
            <person name="Tsang A."/>
            <person name="Wiebenga A."/>
            <person name="Young D."/>
            <person name="Pisabarro A."/>
            <person name="Eastwood D.C."/>
            <person name="Martin F."/>
            <person name="Cullen D."/>
            <person name="Grigoriev I.V."/>
            <person name="Hibbett D.S."/>
        </authorList>
    </citation>
    <scope>NUCLEOTIDE SEQUENCE [LARGE SCALE GENOMIC DNA]</scope>
    <source>
        <strain evidence="4">RWD-64-598 SS2</strain>
    </source>
</reference>
<comment type="caution">
    <text evidence="3">The sequence shown here is derived from an EMBL/GenBank/DDBJ whole genome shotgun (WGS) entry which is preliminary data.</text>
</comment>
<evidence type="ECO:0000313" key="4">
    <source>
        <dbReference type="Proteomes" id="UP000053558"/>
    </source>
</evidence>
<keyword evidence="1" id="KW-0677">Repeat</keyword>
<dbReference type="InterPro" id="IPR056884">
    <property type="entry name" value="NPHP3-like_N"/>
</dbReference>
<feature type="domain" description="Nephrocystin 3-like N-terminal" evidence="2">
    <location>
        <begin position="31"/>
        <end position="134"/>
    </location>
</feature>
<feature type="non-terminal residue" evidence="3">
    <location>
        <position position="1"/>
    </location>
</feature>
<accession>A0A5M3MK50</accession>
<evidence type="ECO:0000313" key="3">
    <source>
        <dbReference type="EMBL" id="EIW79035.1"/>
    </source>
</evidence>
<evidence type="ECO:0000256" key="1">
    <source>
        <dbReference type="ARBA" id="ARBA00022737"/>
    </source>
</evidence>
<dbReference type="InterPro" id="IPR027417">
    <property type="entry name" value="P-loop_NTPase"/>
</dbReference>
<dbReference type="OMA" id="RACTRNT"/>